<evidence type="ECO:0000256" key="7">
    <source>
        <dbReference type="RuleBase" id="RU003331"/>
    </source>
</evidence>
<dbReference type="InterPro" id="IPR027417">
    <property type="entry name" value="P-loop_NTPase"/>
</dbReference>
<evidence type="ECO:0000313" key="8">
    <source>
        <dbReference type="EMBL" id="XCP82943.1"/>
    </source>
</evidence>
<sequence length="194" mass="20685">MSARMVLLGPPGAGKGTQAARISERLSVPAISTGDIFRANVAGATELGLKAKEYMDKGEYVPDSVTNAMVADRIAADDAASGFLLDGYPRTEAQVHELDSMLAAEGLALDVVLEITADSEVVVERLLKRATEQNRADDTEPVIRRRLEVYAEQTEPLAALYEAKGLLVRVDGIGDVDEVTERIMTALASAGVRA</sequence>
<evidence type="ECO:0000256" key="4">
    <source>
        <dbReference type="ARBA" id="ARBA00022777"/>
    </source>
</evidence>
<dbReference type="EMBL" id="CP159989">
    <property type="protein sequence ID" value="XCP82943.1"/>
    <property type="molecule type" value="Genomic_DNA"/>
</dbReference>
<keyword evidence="5" id="KW-0963">Cytoplasm</keyword>
<comment type="pathway">
    <text evidence="5">Purine metabolism; AMP biosynthesis via salvage pathway; AMP from ADP: step 1/1.</text>
</comment>
<dbReference type="GO" id="GO:0044209">
    <property type="term" value="P:AMP salvage"/>
    <property type="evidence" value="ECO:0007669"/>
    <property type="project" value="UniProtKB-UniRule"/>
</dbReference>
<comment type="subcellular location">
    <subcellularLocation>
        <location evidence="5 7">Cytoplasm</location>
    </subcellularLocation>
</comment>
<feature type="region of interest" description="NMP" evidence="5">
    <location>
        <begin position="32"/>
        <end position="61"/>
    </location>
</feature>
<accession>A0AAU8N5F5</accession>
<keyword evidence="1 5" id="KW-0808">Transferase</keyword>
<keyword evidence="5 7" id="KW-0067">ATP-binding</keyword>
<dbReference type="PRINTS" id="PR00094">
    <property type="entry name" value="ADENYLTKNASE"/>
</dbReference>
<evidence type="ECO:0000256" key="5">
    <source>
        <dbReference type="HAMAP-Rule" id="MF_00235"/>
    </source>
</evidence>
<dbReference type="Gene3D" id="3.40.50.300">
    <property type="entry name" value="P-loop containing nucleotide triphosphate hydrolases"/>
    <property type="match status" value="1"/>
</dbReference>
<feature type="binding site" evidence="5">
    <location>
        <begin position="12"/>
        <end position="17"/>
    </location>
    <ligand>
        <name>ATP</name>
        <dbReference type="ChEBI" id="CHEBI:30616"/>
    </ligand>
</feature>
<keyword evidence="4 5" id="KW-0418">Kinase</keyword>
<name>A0AAU8N5F5_9ACTO</name>
<comment type="subunit">
    <text evidence="5 7">Monomer.</text>
</comment>
<evidence type="ECO:0000256" key="6">
    <source>
        <dbReference type="RuleBase" id="RU003330"/>
    </source>
</evidence>
<feature type="binding site" evidence="5">
    <location>
        <position position="129"/>
    </location>
    <ligand>
        <name>ATP</name>
        <dbReference type="ChEBI" id="CHEBI:30616"/>
    </ligand>
</feature>
<feature type="binding site" evidence="5">
    <location>
        <position position="146"/>
    </location>
    <ligand>
        <name>AMP</name>
        <dbReference type="ChEBI" id="CHEBI:456215"/>
    </ligand>
</feature>
<dbReference type="PROSITE" id="PS00113">
    <property type="entry name" value="ADENYLATE_KINASE"/>
    <property type="match status" value="1"/>
</dbReference>
<dbReference type="NCBIfam" id="NF011105">
    <property type="entry name" value="PRK14532.1"/>
    <property type="match status" value="1"/>
</dbReference>
<feature type="binding site" evidence="5">
    <location>
        <begin position="87"/>
        <end position="90"/>
    </location>
    <ligand>
        <name>AMP</name>
        <dbReference type="ChEBI" id="CHEBI:456215"/>
    </ligand>
</feature>
<dbReference type="GO" id="GO:0005524">
    <property type="term" value="F:ATP binding"/>
    <property type="evidence" value="ECO:0007669"/>
    <property type="project" value="UniProtKB-UniRule"/>
</dbReference>
<comment type="function">
    <text evidence="5">Catalyzes the reversible transfer of the terminal phosphate group between ATP and AMP. Plays an important role in cellular energy homeostasis and in adenine nucleotide metabolism.</text>
</comment>
<keyword evidence="3 5" id="KW-0547">Nucleotide-binding</keyword>
<comment type="caution">
    <text evidence="5">Lacks conserved residue(s) required for the propagation of feature annotation.</text>
</comment>
<comment type="similarity">
    <text evidence="5 6">Belongs to the adenylate kinase family.</text>
</comment>
<evidence type="ECO:0000256" key="1">
    <source>
        <dbReference type="ARBA" id="ARBA00022679"/>
    </source>
</evidence>
<dbReference type="InterPro" id="IPR033690">
    <property type="entry name" value="Adenylat_kinase_CS"/>
</dbReference>
<organism evidence="8">
    <name type="scientific">Actinomyces timonensis</name>
    <dbReference type="NCBI Taxonomy" id="1288391"/>
    <lineage>
        <taxon>Bacteria</taxon>
        <taxon>Bacillati</taxon>
        <taxon>Actinomycetota</taxon>
        <taxon>Actinomycetes</taxon>
        <taxon>Actinomycetales</taxon>
        <taxon>Actinomycetaceae</taxon>
        <taxon>Actinomyces</taxon>
    </lineage>
</organism>
<dbReference type="InterPro" id="IPR000850">
    <property type="entry name" value="Adenylat/UMP-CMP_kin"/>
</dbReference>
<gene>
    <name evidence="5" type="primary">adk</name>
    <name evidence="8" type="ORF">ABXS69_03345</name>
</gene>
<dbReference type="NCBIfam" id="NF011100">
    <property type="entry name" value="PRK14527.1"/>
    <property type="match status" value="1"/>
</dbReference>
<evidence type="ECO:0000256" key="3">
    <source>
        <dbReference type="ARBA" id="ARBA00022741"/>
    </source>
</evidence>
<feature type="binding site" evidence="5">
    <location>
        <position position="174"/>
    </location>
    <ligand>
        <name>ATP</name>
        <dbReference type="ChEBI" id="CHEBI:30616"/>
    </ligand>
</feature>
<dbReference type="HAMAP" id="MF_00235">
    <property type="entry name" value="Adenylate_kinase_Adk"/>
    <property type="match status" value="1"/>
</dbReference>
<dbReference type="GO" id="GO:0005737">
    <property type="term" value="C:cytoplasm"/>
    <property type="evidence" value="ECO:0007669"/>
    <property type="project" value="UniProtKB-SubCell"/>
</dbReference>
<dbReference type="PANTHER" id="PTHR23359">
    <property type="entry name" value="NUCLEOTIDE KINASE"/>
    <property type="match status" value="1"/>
</dbReference>
<feature type="binding site" evidence="5">
    <location>
        <begin position="59"/>
        <end position="61"/>
    </location>
    <ligand>
        <name>AMP</name>
        <dbReference type="ChEBI" id="CHEBI:456215"/>
    </ligand>
</feature>
<keyword evidence="2 5" id="KW-0545">Nucleotide biosynthesis</keyword>
<dbReference type="CDD" id="cd01428">
    <property type="entry name" value="ADK"/>
    <property type="match status" value="1"/>
</dbReference>
<dbReference type="NCBIfam" id="NF001381">
    <property type="entry name" value="PRK00279.1-3"/>
    <property type="match status" value="1"/>
</dbReference>
<feature type="binding site" evidence="5">
    <location>
        <position position="135"/>
    </location>
    <ligand>
        <name>AMP</name>
        <dbReference type="ChEBI" id="CHEBI:456215"/>
    </ligand>
</feature>
<dbReference type="Pfam" id="PF00406">
    <property type="entry name" value="ADK"/>
    <property type="match status" value="1"/>
</dbReference>
<feature type="binding site" evidence="5">
    <location>
        <position position="38"/>
    </location>
    <ligand>
        <name>AMP</name>
        <dbReference type="ChEBI" id="CHEBI:456215"/>
    </ligand>
</feature>
<dbReference type="EC" id="2.7.4.3" evidence="5 7"/>
<comment type="catalytic activity">
    <reaction evidence="5 7">
        <text>AMP + ATP = 2 ADP</text>
        <dbReference type="Rhea" id="RHEA:12973"/>
        <dbReference type="ChEBI" id="CHEBI:30616"/>
        <dbReference type="ChEBI" id="CHEBI:456215"/>
        <dbReference type="ChEBI" id="CHEBI:456216"/>
        <dbReference type="EC" id="2.7.4.3"/>
    </reaction>
</comment>
<dbReference type="AlphaFoldDB" id="A0AAU8N5F5"/>
<evidence type="ECO:0000256" key="2">
    <source>
        <dbReference type="ARBA" id="ARBA00022727"/>
    </source>
</evidence>
<reference evidence="8" key="1">
    <citation type="submission" date="2024-05" db="EMBL/GenBank/DDBJ databases">
        <title>Draft genome assemblies of 36 bacteria isolated from hibernating arctic ground squirrels.</title>
        <authorList>
            <person name="McKee H."/>
            <person name="Mullen L."/>
            <person name="Drown D.M."/>
            <person name="Duddleston K.N."/>
        </authorList>
    </citation>
    <scope>NUCLEOTIDE SEQUENCE</scope>
    <source>
        <strain evidence="8">AR004</strain>
    </source>
</reference>
<protein>
    <recommendedName>
        <fullName evidence="5 7">Adenylate kinase</fullName>
        <shortName evidence="5">AK</shortName>
        <ecNumber evidence="5 7">2.7.4.3</ecNumber>
    </recommendedName>
    <alternativeName>
        <fullName evidence="5">ATP-AMP transphosphorylase</fullName>
    </alternativeName>
    <alternativeName>
        <fullName evidence="5">ATP:AMP phosphotransferase</fullName>
    </alternativeName>
    <alternativeName>
        <fullName evidence="5">Adenylate monophosphate kinase</fullName>
    </alternativeName>
</protein>
<dbReference type="RefSeq" id="WP_366181164.1">
    <property type="nucleotide sequence ID" value="NZ_CP159989.1"/>
</dbReference>
<comment type="domain">
    <text evidence="5">Consists of three domains, a large central CORE domain and two small peripheral domains, NMPbind and LID, which undergo movements during catalysis. The LID domain closes over the site of phosphoryl transfer upon ATP binding. Assembling and dissambling the active center during each catalytic cycle provides an effective means to prevent ATP hydrolysis.</text>
</comment>
<proteinExistence type="inferred from homology"/>
<dbReference type="GO" id="GO:0004017">
    <property type="term" value="F:AMP kinase activity"/>
    <property type="evidence" value="ECO:0007669"/>
    <property type="project" value="UniProtKB-UniRule"/>
</dbReference>
<dbReference type="SUPFAM" id="SSF52540">
    <property type="entry name" value="P-loop containing nucleoside triphosphate hydrolases"/>
    <property type="match status" value="1"/>
</dbReference>
<feature type="binding site" evidence="5">
    <location>
        <position position="33"/>
    </location>
    <ligand>
        <name>AMP</name>
        <dbReference type="ChEBI" id="CHEBI:456215"/>
    </ligand>
</feature>
<dbReference type="NCBIfam" id="NF011104">
    <property type="entry name" value="PRK14531.1"/>
    <property type="match status" value="1"/>
</dbReference>
<feature type="binding site" evidence="5">
    <location>
        <position position="94"/>
    </location>
    <ligand>
        <name>AMP</name>
        <dbReference type="ChEBI" id="CHEBI:456215"/>
    </ligand>
</feature>